<gene>
    <name evidence="1" type="ORF">niasHT_002234</name>
</gene>
<accession>A0ABD2LS83</accession>
<evidence type="ECO:0000313" key="1">
    <source>
        <dbReference type="EMBL" id="KAL3118096.1"/>
    </source>
</evidence>
<comment type="caution">
    <text evidence="1">The sequence shown here is derived from an EMBL/GenBank/DDBJ whole genome shotgun (WGS) entry which is preliminary data.</text>
</comment>
<dbReference type="AlphaFoldDB" id="A0ABD2LS83"/>
<name>A0ABD2LS83_9BILA</name>
<reference evidence="1 2" key="1">
    <citation type="submission" date="2024-10" db="EMBL/GenBank/DDBJ databases">
        <authorList>
            <person name="Kim D."/>
        </authorList>
    </citation>
    <scope>NUCLEOTIDE SEQUENCE [LARGE SCALE GENOMIC DNA]</scope>
    <source>
        <strain evidence="1">BH-2024</strain>
    </source>
</reference>
<dbReference type="EMBL" id="JBICBT010000296">
    <property type="protein sequence ID" value="KAL3118096.1"/>
    <property type="molecule type" value="Genomic_DNA"/>
</dbReference>
<protein>
    <submittedName>
        <fullName evidence="1">Uncharacterized protein</fullName>
    </submittedName>
</protein>
<proteinExistence type="predicted"/>
<organism evidence="1 2">
    <name type="scientific">Heterodera trifolii</name>
    <dbReference type="NCBI Taxonomy" id="157864"/>
    <lineage>
        <taxon>Eukaryota</taxon>
        <taxon>Metazoa</taxon>
        <taxon>Ecdysozoa</taxon>
        <taxon>Nematoda</taxon>
        <taxon>Chromadorea</taxon>
        <taxon>Rhabditida</taxon>
        <taxon>Tylenchina</taxon>
        <taxon>Tylenchomorpha</taxon>
        <taxon>Tylenchoidea</taxon>
        <taxon>Heteroderidae</taxon>
        <taxon>Heteroderinae</taxon>
        <taxon>Heterodera</taxon>
    </lineage>
</organism>
<evidence type="ECO:0000313" key="2">
    <source>
        <dbReference type="Proteomes" id="UP001620626"/>
    </source>
</evidence>
<keyword evidence="2" id="KW-1185">Reference proteome</keyword>
<sequence>MPVFGMVGVDEHGWRTASFVALLSNVRPFVASFRCRRTHVTHTQRRRPPTVLLVCRRHVGDAFVHLMAARMVKVTATQQHYCWCVCCTQKKKVPVGRMTDGRKIVMAMVCEKDMESLVDSINAITNVAHRYSAAERIYRALARHSRANSYLPTVTAFDQLTFDNENAPTVQLIMKCSNIVNEILRSAAIDRADLVCLKNCLGAMRQMEDLRREILQQMDSLMESFNLITDQNSKRAAAERLYRALVMFAGTSHKFPNFPSIHQLSLDPNNLTGRLLSESLNVVNGCLDSAASGVSEFFALKSVLVVCSRLALPIE</sequence>
<dbReference type="Proteomes" id="UP001620626">
    <property type="component" value="Unassembled WGS sequence"/>
</dbReference>